<name>A0AAI9D7X4_9ENTR</name>
<dbReference type="Pfam" id="PF02413">
    <property type="entry name" value="Caudo_TAP"/>
    <property type="match status" value="1"/>
</dbReference>
<dbReference type="AlphaFoldDB" id="A0AAI9D7X4"/>
<evidence type="ECO:0000313" key="2">
    <source>
        <dbReference type="Proteomes" id="UP001289659"/>
    </source>
</evidence>
<feature type="non-terminal residue" evidence="1">
    <location>
        <position position="125"/>
    </location>
</feature>
<organism evidence="1 2">
    <name type="scientific">Enterobacter hormaechei subsp. hoffmannii</name>
    <dbReference type="NCBI Taxonomy" id="1812934"/>
    <lineage>
        <taxon>Bacteria</taxon>
        <taxon>Pseudomonadati</taxon>
        <taxon>Pseudomonadota</taxon>
        <taxon>Gammaproteobacteria</taxon>
        <taxon>Enterobacterales</taxon>
        <taxon>Enterobacteriaceae</taxon>
        <taxon>Enterobacter</taxon>
        <taxon>Enterobacter cloacae complex</taxon>
    </lineage>
</organism>
<dbReference type="InterPro" id="IPR003458">
    <property type="entry name" value="Phage_T4_Gp38_tail_assem"/>
</dbReference>
<dbReference type="EMBL" id="ABPNFY010000056">
    <property type="protein sequence ID" value="EMB2810059.1"/>
    <property type="molecule type" value="Genomic_DNA"/>
</dbReference>
<accession>A0AAI9D7X4</accession>
<dbReference type="Proteomes" id="UP001289659">
    <property type="component" value="Unassembled WGS sequence"/>
</dbReference>
<reference evidence="1" key="1">
    <citation type="submission" date="2023-12" db="EMBL/GenBank/DDBJ databases">
        <authorList>
            <consortium name="Clinical and Environmental Microbiology Branch: Whole genome sequencing antimicrobial resistance pathogens in the healthcare setting"/>
        </authorList>
    </citation>
    <scope>NUCLEOTIDE SEQUENCE</scope>
    <source>
        <strain evidence="1">Clinical</strain>
    </source>
</reference>
<protein>
    <submittedName>
        <fullName evidence="1">Tail fiber assembly protein</fullName>
    </submittedName>
</protein>
<proteinExistence type="predicted"/>
<evidence type="ECO:0000313" key="1">
    <source>
        <dbReference type="EMBL" id="EMB2810059.1"/>
    </source>
</evidence>
<comment type="caution">
    <text evidence="1">The sequence shown here is derived from an EMBL/GenBank/DDBJ whole genome shotgun (WGS) entry which is preliminary data.</text>
</comment>
<sequence length="125" mass="14370">MTNAQYYYSYTGKGFYWLSADELNNENLPDDLMVISEDAHTALFEGQANGKYISHTPSGPLLVEQPEYTPEEWIALNENKKTRLMQTANMAIAPLQDAVDMDMATDDETVRLQEWKKYRVLLSRV</sequence>
<gene>
    <name evidence="1" type="ORF">U8038_005066</name>
</gene>